<sequence length="156" mass="16975">MIQPQRSGPPLWQMIVGTAVALGASAGLVFWLDSVSQKTADSASGEGVESADGWTTELPARFEGTWVVGGACDSDSAPLIVLSNGGYRWRDGPTNWGFARGRYHYDSPASNRVMFRLNKLNSPHDGTADYVLTVSGPQLKKYNLKSRTTVEYEKCD</sequence>
<feature type="transmembrane region" description="Helical" evidence="1">
    <location>
        <begin position="12"/>
        <end position="32"/>
    </location>
</feature>
<comment type="caution">
    <text evidence="2">The sequence shown here is derived from an EMBL/GenBank/DDBJ whole genome shotgun (WGS) entry which is preliminary data.</text>
</comment>
<keyword evidence="1" id="KW-1133">Transmembrane helix</keyword>
<dbReference type="EMBL" id="JACIGI010000017">
    <property type="protein sequence ID" value="MBB4286475.1"/>
    <property type="molecule type" value="Genomic_DNA"/>
</dbReference>
<name>A0A7W6S098_9PROT</name>
<accession>A0A7W6S098</accession>
<reference evidence="2 3" key="1">
    <citation type="submission" date="2020-08" db="EMBL/GenBank/DDBJ databases">
        <title>Genome sequencing of Purple Non-Sulfur Bacteria from various extreme environments.</title>
        <authorList>
            <person name="Mayer M."/>
        </authorList>
    </citation>
    <scope>NUCLEOTIDE SEQUENCE [LARGE SCALE GENOMIC DNA]</scope>
    <source>
        <strain evidence="2 3">JA135</strain>
    </source>
</reference>
<protein>
    <submittedName>
        <fullName evidence="2">Uncharacterized protein</fullName>
    </submittedName>
</protein>
<proteinExistence type="predicted"/>
<evidence type="ECO:0000256" key="1">
    <source>
        <dbReference type="SAM" id="Phobius"/>
    </source>
</evidence>
<organism evidence="2 3">
    <name type="scientific">Roseospira goensis</name>
    <dbReference type="NCBI Taxonomy" id="391922"/>
    <lineage>
        <taxon>Bacteria</taxon>
        <taxon>Pseudomonadati</taxon>
        <taxon>Pseudomonadota</taxon>
        <taxon>Alphaproteobacteria</taxon>
        <taxon>Rhodospirillales</taxon>
        <taxon>Rhodospirillaceae</taxon>
        <taxon>Roseospira</taxon>
    </lineage>
</organism>
<dbReference type="RefSeq" id="WP_184435375.1">
    <property type="nucleotide sequence ID" value="NZ_JACIGI010000017.1"/>
</dbReference>
<dbReference type="Proteomes" id="UP000555728">
    <property type="component" value="Unassembled WGS sequence"/>
</dbReference>
<evidence type="ECO:0000313" key="3">
    <source>
        <dbReference type="Proteomes" id="UP000555728"/>
    </source>
</evidence>
<keyword evidence="1" id="KW-0472">Membrane</keyword>
<dbReference type="AlphaFoldDB" id="A0A7W6S098"/>
<keyword evidence="3" id="KW-1185">Reference proteome</keyword>
<gene>
    <name evidence="2" type="ORF">GGD88_002207</name>
</gene>
<keyword evidence="1" id="KW-0812">Transmembrane</keyword>
<evidence type="ECO:0000313" key="2">
    <source>
        <dbReference type="EMBL" id="MBB4286475.1"/>
    </source>
</evidence>